<dbReference type="SUPFAM" id="SSF53335">
    <property type="entry name" value="S-adenosyl-L-methionine-dependent methyltransferases"/>
    <property type="match status" value="1"/>
</dbReference>
<keyword evidence="2" id="KW-0489">Methyltransferase</keyword>
<dbReference type="Pfam" id="PF04816">
    <property type="entry name" value="TrmK"/>
    <property type="match status" value="1"/>
</dbReference>
<keyword evidence="1" id="KW-0175">Coiled coil</keyword>
<dbReference type="InterPro" id="IPR006901">
    <property type="entry name" value="TrmK"/>
</dbReference>
<dbReference type="RefSeq" id="WP_018705908.1">
    <property type="nucleotide sequence ID" value="NZ_BOQT01000003.1"/>
</dbReference>
<dbReference type="PANTHER" id="PTHR38451">
    <property type="entry name" value="TRNA (ADENINE(22)-N(1))-METHYLTRANSFERASE"/>
    <property type="match status" value="1"/>
</dbReference>
<protein>
    <submittedName>
        <fullName evidence="2">SAM-dependent methyltransferase</fullName>
    </submittedName>
</protein>
<reference evidence="2 3" key="1">
    <citation type="submission" date="2021-03" db="EMBL/GenBank/DDBJ databases">
        <title>Antimicrobial resistance genes in bacteria isolated from Japanese honey, and their potential for conferring macrolide and lincosamide resistance in the American foulbrood pathogen Paenibacillus larvae.</title>
        <authorList>
            <person name="Okamoto M."/>
            <person name="Kumagai M."/>
            <person name="Kanamori H."/>
            <person name="Takamatsu D."/>
        </authorList>
    </citation>
    <scope>NUCLEOTIDE SEQUENCE [LARGE SCALE GENOMIC DNA]</scope>
    <source>
        <strain evidence="2 3">J1TS3</strain>
    </source>
</reference>
<evidence type="ECO:0000256" key="1">
    <source>
        <dbReference type="SAM" id="Coils"/>
    </source>
</evidence>
<name>A0ABQ4K4R9_9BACI</name>
<evidence type="ECO:0000313" key="2">
    <source>
        <dbReference type="EMBL" id="GIN20015.1"/>
    </source>
</evidence>
<sequence length="232" mass="26153">MNENQLSKRLHCVASFIKRGMKIADIGSDHAYLPCYSVKRGTASFAVAGEIAEGPFRSAKEQVERVRLGHLIDVRKGDGLEVVHPEEVDCIIIAGMGGPLISQILDNGKEKLTGVSRLILQPNVGAEHIRYWLLENGWELIDEQILEEDGKIYEVLVAEQGTPSNSYNQSELLMGPFLLKKRNGVFFKKWSAELKAWQNILNSMERAKDRPETEEKKQELLRKIAIVEEALK</sequence>
<evidence type="ECO:0000313" key="3">
    <source>
        <dbReference type="Proteomes" id="UP000680279"/>
    </source>
</evidence>
<comment type="caution">
    <text evidence="2">The sequence shown here is derived from an EMBL/GenBank/DDBJ whole genome shotgun (WGS) entry which is preliminary data.</text>
</comment>
<accession>A0ABQ4K4R9</accession>
<proteinExistence type="predicted"/>
<dbReference type="EMBL" id="BOQT01000003">
    <property type="protein sequence ID" value="GIN20015.1"/>
    <property type="molecule type" value="Genomic_DNA"/>
</dbReference>
<dbReference type="GO" id="GO:0008168">
    <property type="term" value="F:methyltransferase activity"/>
    <property type="evidence" value="ECO:0007669"/>
    <property type="project" value="UniProtKB-KW"/>
</dbReference>
<dbReference type="InterPro" id="IPR029063">
    <property type="entry name" value="SAM-dependent_MTases_sf"/>
</dbReference>
<dbReference type="PANTHER" id="PTHR38451:SF1">
    <property type="entry name" value="TRNA (ADENINE(22)-N(1))-METHYLTRANSFERASE"/>
    <property type="match status" value="1"/>
</dbReference>
<gene>
    <name evidence="2" type="ORF">J1TS3_11490</name>
</gene>
<keyword evidence="3" id="KW-1185">Reference proteome</keyword>
<dbReference type="Gene3D" id="3.40.50.150">
    <property type="entry name" value="Vaccinia Virus protein VP39"/>
    <property type="match status" value="1"/>
</dbReference>
<dbReference type="PIRSF" id="PIRSF018637">
    <property type="entry name" value="TrmK"/>
    <property type="match status" value="1"/>
</dbReference>
<dbReference type="Gene3D" id="1.10.287.1890">
    <property type="match status" value="1"/>
</dbReference>
<dbReference type="GO" id="GO:0032259">
    <property type="term" value="P:methylation"/>
    <property type="evidence" value="ECO:0007669"/>
    <property type="project" value="UniProtKB-KW"/>
</dbReference>
<organism evidence="2 3">
    <name type="scientific">Siminovitchia fordii</name>
    <dbReference type="NCBI Taxonomy" id="254759"/>
    <lineage>
        <taxon>Bacteria</taxon>
        <taxon>Bacillati</taxon>
        <taxon>Bacillota</taxon>
        <taxon>Bacilli</taxon>
        <taxon>Bacillales</taxon>
        <taxon>Bacillaceae</taxon>
        <taxon>Siminovitchia</taxon>
    </lineage>
</organism>
<keyword evidence="2" id="KW-0808">Transferase</keyword>
<feature type="coiled-coil region" evidence="1">
    <location>
        <begin position="187"/>
        <end position="230"/>
    </location>
</feature>
<dbReference type="Proteomes" id="UP000680279">
    <property type="component" value="Unassembled WGS sequence"/>
</dbReference>